<gene>
    <name evidence="6" type="ORF">FHX50_000923</name>
</gene>
<proteinExistence type="predicted"/>
<dbReference type="InterPro" id="IPR028082">
    <property type="entry name" value="Peripla_BP_I"/>
</dbReference>
<accession>A0A839QSD1</accession>
<feature type="domain" description="Transcriptional regulator LacI/GalR-like sensor" evidence="5">
    <location>
        <begin position="187"/>
        <end position="346"/>
    </location>
</feature>
<dbReference type="CDD" id="cd06267">
    <property type="entry name" value="PBP1_LacI_sugar_binding-like"/>
    <property type="match status" value="1"/>
</dbReference>
<feature type="compositionally biased region" description="Basic residues" evidence="4">
    <location>
        <begin position="354"/>
        <end position="363"/>
    </location>
</feature>
<dbReference type="PANTHER" id="PTHR30146">
    <property type="entry name" value="LACI-RELATED TRANSCRIPTIONAL REPRESSOR"/>
    <property type="match status" value="1"/>
</dbReference>
<evidence type="ECO:0000256" key="1">
    <source>
        <dbReference type="ARBA" id="ARBA00023015"/>
    </source>
</evidence>
<protein>
    <submittedName>
        <fullName evidence="6">LacI family transcriptional regulator</fullName>
    </submittedName>
</protein>
<comment type="caution">
    <text evidence="6">The sequence shown here is derived from an EMBL/GenBank/DDBJ whole genome shotgun (WGS) entry which is preliminary data.</text>
</comment>
<dbReference type="Pfam" id="PF13377">
    <property type="entry name" value="Peripla_BP_3"/>
    <property type="match status" value="1"/>
</dbReference>
<evidence type="ECO:0000259" key="5">
    <source>
        <dbReference type="Pfam" id="PF13377"/>
    </source>
</evidence>
<keyword evidence="2" id="KW-0238">DNA-binding</keyword>
<reference evidence="6 7" key="1">
    <citation type="submission" date="2020-08" db="EMBL/GenBank/DDBJ databases">
        <title>Sequencing the genomes of 1000 actinobacteria strains.</title>
        <authorList>
            <person name="Klenk H.-P."/>
        </authorList>
    </citation>
    <scope>NUCLEOTIDE SEQUENCE [LARGE SCALE GENOMIC DNA]</scope>
    <source>
        <strain evidence="6 7">DSM 23040</strain>
    </source>
</reference>
<dbReference type="EMBL" id="JACHWP010000001">
    <property type="protein sequence ID" value="MBB3022675.1"/>
    <property type="molecule type" value="Genomic_DNA"/>
</dbReference>
<dbReference type="Proteomes" id="UP000568050">
    <property type="component" value="Unassembled WGS sequence"/>
</dbReference>
<keyword evidence="7" id="KW-1185">Reference proteome</keyword>
<dbReference type="GO" id="GO:0003700">
    <property type="term" value="F:DNA-binding transcription factor activity"/>
    <property type="evidence" value="ECO:0007669"/>
    <property type="project" value="TreeGrafter"/>
</dbReference>
<name>A0A839QSD1_9MICO</name>
<sequence>MAEKKTEPFQSDPTKTRASLNDVAESVGITSAIAVRALRGAPDIKPDLAQRTREAAERLNFPLEDISEEDARNGVIAVLVNTMRNTWISDLVRAIRIELSATGRTVVVVPTRQRVPEYPVTVDESTISSLTALGVDGFIMASDLPDMDVVRRAIGSRPIVAIGASKQHIGTMDTVRIDDEAGLGLVVDHLVAMGHKDIAHVGGVGYTVAQERAEAFTAAMARHGLEDRARVEPADFSEQVGRTAGSMLLNGSSVPTAITCSNDVTATGVLTAAVEAGYSVPADLSVVGYGNTSLAASGTAQLTSIDPNSRRLGAMAAQFIVERAGGYDGPARDVAVTPRLEVRRSSSAGPRPEKQRRRRITLD</sequence>
<keyword evidence="3" id="KW-0804">Transcription</keyword>
<dbReference type="PANTHER" id="PTHR30146:SF109">
    <property type="entry name" value="HTH-TYPE TRANSCRIPTIONAL REGULATOR GALS"/>
    <property type="match status" value="1"/>
</dbReference>
<dbReference type="RefSeq" id="WP_239374218.1">
    <property type="nucleotide sequence ID" value="NZ_CBCSFZ010000016.1"/>
</dbReference>
<evidence type="ECO:0000256" key="4">
    <source>
        <dbReference type="SAM" id="MobiDB-lite"/>
    </source>
</evidence>
<evidence type="ECO:0000313" key="6">
    <source>
        <dbReference type="EMBL" id="MBB3022675.1"/>
    </source>
</evidence>
<dbReference type="GO" id="GO:0000976">
    <property type="term" value="F:transcription cis-regulatory region binding"/>
    <property type="evidence" value="ECO:0007669"/>
    <property type="project" value="TreeGrafter"/>
</dbReference>
<dbReference type="AlphaFoldDB" id="A0A839QSD1"/>
<evidence type="ECO:0000256" key="3">
    <source>
        <dbReference type="ARBA" id="ARBA00023163"/>
    </source>
</evidence>
<keyword evidence="1" id="KW-0805">Transcription regulation</keyword>
<evidence type="ECO:0000313" key="7">
    <source>
        <dbReference type="Proteomes" id="UP000568050"/>
    </source>
</evidence>
<organism evidence="6 7">
    <name type="scientific">Helcobacillus massiliensis</name>
    <dbReference type="NCBI Taxonomy" id="521392"/>
    <lineage>
        <taxon>Bacteria</taxon>
        <taxon>Bacillati</taxon>
        <taxon>Actinomycetota</taxon>
        <taxon>Actinomycetes</taxon>
        <taxon>Micrococcales</taxon>
        <taxon>Dermabacteraceae</taxon>
        <taxon>Helcobacillus</taxon>
    </lineage>
</organism>
<dbReference type="InterPro" id="IPR010982">
    <property type="entry name" value="Lambda_DNA-bd_dom_sf"/>
</dbReference>
<dbReference type="Gene3D" id="1.10.260.40">
    <property type="entry name" value="lambda repressor-like DNA-binding domains"/>
    <property type="match status" value="1"/>
</dbReference>
<dbReference type="InterPro" id="IPR046335">
    <property type="entry name" value="LacI/GalR-like_sensor"/>
</dbReference>
<dbReference type="Gene3D" id="3.40.50.2300">
    <property type="match status" value="2"/>
</dbReference>
<evidence type="ECO:0000256" key="2">
    <source>
        <dbReference type="ARBA" id="ARBA00023125"/>
    </source>
</evidence>
<dbReference type="SUPFAM" id="SSF53822">
    <property type="entry name" value="Periplasmic binding protein-like I"/>
    <property type="match status" value="1"/>
</dbReference>
<feature type="region of interest" description="Disordered" evidence="4">
    <location>
        <begin position="342"/>
        <end position="363"/>
    </location>
</feature>